<dbReference type="Gene3D" id="3.40.50.150">
    <property type="entry name" value="Vaccinia Virus protein VP39"/>
    <property type="match status" value="1"/>
</dbReference>
<organism evidence="1">
    <name type="scientific">Fervidobacterium pennivorans</name>
    <dbReference type="NCBI Taxonomy" id="93466"/>
    <lineage>
        <taxon>Bacteria</taxon>
        <taxon>Thermotogati</taxon>
        <taxon>Thermotogota</taxon>
        <taxon>Thermotogae</taxon>
        <taxon>Thermotogales</taxon>
        <taxon>Fervidobacteriaceae</taxon>
        <taxon>Fervidobacterium</taxon>
    </lineage>
</organism>
<evidence type="ECO:0008006" key="2">
    <source>
        <dbReference type="Google" id="ProtNLM"/>
    </source>
</evidence>
<protein>
    <recommendedName>
        <fullName evidence="2">Class I SAM-dependent methyltransferase</fullName>
    </recommendedName>
</protein>
<comment type="caution">
    <text evidence="1">The sequence shown here is derived from an EMBL/GenBank/DDBJ whole genome shotgun (WGS) entry which is preliminary data.</text>
</comment>
<dbReference type="AlphaFoldDB" id="A0A7V4KDN6"/>
<reference evidence="1" key="1">
    <citation type="journal article" date="2020" name="mSystems">
        <title>Genome- and Community-Level Interaction Insights into Carbon Utilization and Element Cycling Functions of Hydrothermarchaeota in Hydrothermal Sediment.</title>
        <authorList>
            <person name="Zhou Z."/>
            <person name="Liu Y."/>
            <person name="Xu W."/>
            <person name="Pan J."/>
            <person name="Luo Z.H."/>
            <person name="Li M."/>
        </authorList>
    </citation>
    <scope>NUCLEOTIDE SEQUENCE [LARGE SCALE GENOMIC DNA]</scope>
    <source>
        <strain evidence="1">SpSt-61</strain>
    </source>
</reference>
<name>A0A7V4KDN6_FERPE</name>
<dbReference type="SUPFAM" id="SSF53335">
    <property type="entry name" value="S-adenosyl-L-methionine-dependent methyltransferases"/>
    <property type="match status" value="1"/>
</dbReference>
<dbReference type="InterPro" id="IPR029063">
    <property type="entry name" value="SAM-dependent_MTases_sf"/>
</dbReference>
<gene>
    <name evidence="1" type="ORF">ENT78_07065</name>
</gene>
<evidence type="ECO:0000313" key="1">
    <source>
        <dbReference type="EMBL" id="HGU53261.1"/>
    </source>
</evidence>
<proteinExistence type="predicted"/>
<accession>A0A7V4KDN6</accession>
<dbReference type="EMBL" id="DSZZ01000332">
    <property type="protein sequence ID" value="HGU53261.1"/>
    <property type="molecule type" value="Genomic_DNA"/>
</dbReference>
<sequence>MKPNGRIYLQLPNFISDKVFKWFVDYAKKGSRHIARVRGYTVPEVEKIMTSIGFADLDVRIEGKEREDIVVIGRKI</sequence>